<keyword evidence="2" id="KW-1185">Reference proteome</keyword>
<name>A0A0R3PLM9_ANGCS</name>
<accession>A0A0R3PLM9</accession>
<evidence type="ECO:0000313" key="2">
    <source>
        <dbReference type="Proteomes" id="UP000267027"/>
    </source>
</evidence>
<organism evidence="3">
    <name type="scientific">Angiostrongylus costaricensis</name>
    <name type="common">Nematode worm</name>
    <dbReference type="NCBI Taxonomy" id="334426"/>
    <lineage>
        <taxon>Eukaryota</taxon>
        <taxon>Metazoa</taxon>
        <taxon>Ecdysozoa</taxon>
        <taxon>Nematoda</taxon>
        <taxon>Chromadorea</taxon>
        <taxon>Rhabditida</taxon>
        <taxon>Rhabditina</taxon>
        <taxon>Rhabditomorpha</taxon>
        <taxon>Strongyloidea</taxon>
        <taxon>Metastrongylidae</taxon>
        <taxon>Angiostrongylus</taxon>
    </lineage>
</organism>
<proteinExistence type="predicted"/>
<dbReference type="AlphaFoldDB" id="A0A0R3PLM9"/>
<dbReference type="EMBL" id="UYYA01003886">
    <property type="protein sequence ID" value="VDM57264.1"/>
    <property type="molecule type" value="Genomic_DNA"/>
</dbReference>
<evidence type="ECO:0000313" key="3">
    <source>
        <dbReference type="WBParaSite" id="ACOC_0000567801-mRNA-1"/>
    </source>
</evidence>
<dbReference type="Proteomes" id="UP000267027">
    <property type="component" value="Unassembled WGS sequence"/>
</dbReference>
<reference evidence="3" key="1">
    <citation type="submission" date="2017-02" db="UniProtKB">
        <authorList>
            <consortium name="WormBaseParasite"/>
        </authorList>
    </citation>
    <scope>IDENTIFICATION</scope>
</reference>
<gene>
    <name evidence="1" type="ORF">ACOC_LOCUS5679</name>
</gene>
<reference evidence="1 2" key="2">
    <citation type="submission" date="2018-11" db="EMBL/GenBank/DDBJ databases">
        <authorList>
            <consortium name="Pathogen Informatics"/>
        </authorList>
    </citation>
    <scope>NUCLEOTIDE SEQUENCE [LARGE SCALE GENOMIC DNA]</scope>
    <source>
        <strain evidence="1 2">Costa Rica</strain>
    </source>
</reference>
<evidence type="ECO:0000313" key="1">
    <source>
        <dbReference type="EMBL" id="VDM57264.1"/>
    </source>
</evidence>
<protein>
    <submittedName>
        <fullName evidence="3">FH2 domain-containing protein</fullName>
    </submittedName>
</protein>
<dbReference type="WBParaSite" id="ACOC_0000567801-mRNA-1">
    <property type="protein sequence ID" value="ACOC_0000567801-mRNA-1"/>
    <property type="gene ID" value="ACOC_0000567801"/>
</dbReference>
<sequence>MYGKTHLELKPERLRRNVGMCGGKDGKILLELKRVASDENDKDRNPTFTDCWVSFVLLFLLVENVVCPKENLDAFKRFRVGICEESRAEKFAFIDMLSSLIQFFRTSVGCGELNCKTSSKKASDYNMSTVLRARQDKELQQYGGKQRFNSTASGFHSNSEHLFIETDRSIDFEVSESE</sequence>